<dbReference type="Proteomes" id="UP000829364">
    <property type="component" value="Chromosome 10"/>
</dbReference>
<dbReference type="GeneID" id="72071732"/>
<dbReference type="KEGG" id="ptkz:JDV02_009787"/>
<protein>
    <submittedName>
        <fullName evidence="1">Uncharacterized protein</fullName>
    </submittedName>
</protein>
<sequence length="384" mass="42308">MPNPPTPPPPPGLHFVNVQGLQRVNMMKLESRTYIQILPNTELFASLAVAVNIGLEMAESPRARQVLAQLGRAVIDSHAANAQGAHMHGVPAAPPVADPNPSNMDWHVSNFLRAIRGDFPGIVVGARDLTSPDQLAATNRTPWWTGSWEAFNPKDAGVIYFNDSRVNDMVAAHVAASKASRGSAAADRYSQRWRDFLFVFASATLHELAHFFLGYLSGNGRPYTPDQITHLGYGSKRGARGNIIPGGESGRWLENMLYGGSIEFYADESQNTAQAGIPHLVDQQAVARQILPTTIHRFITDPRTYEFPFPVSSRGLTQRDRARQGIRTIGAMAGRVATESSPSQTVMRTMAAARDLPVYFVRIDELRRRPAQPQLPLKVERMRV</sequence>
<dbReference type="EMBL" id="CP086363">
    <property type="protein sequence ID" value="UNI24006.1"/>
    <property type="molecule type" value="Genomic_DNA"/>
</dbReference>
<evidence type="ECO:0000313" key="1">
    <source>
        <dbReference type="EMBL" id="UNI24006.1"/>
    </source>
</evidence>
<dbReference type="RefSeq" id="XP_047847487.1">
    <property type="nucleotide sequence ID" value="XM_047991475.1"/>
</dbReference>
<reference evidence="1" key="1">
    <citation type="submission" date="2021-11" db="EMBL/GenBank/DDBJ databases">
        <title>Purpureocillium_takamizusanense_genome.</title>
        <authorList>
            <person name="Nguyen N.-H."/>
        </authorList>
    </citation>
    <scope>NUCLEOTIDE SEQUENCE</scope>
    <source>
        <strain evidence="1">PT3</strain>
    </source>
</reference>
<keyword evidence="2" id="KW-1185">Reference proteome</keyword>
<gene>
    <name evidence="1" type="ORF">JDV02_009787</name>
</gene>
<name>A0A9Q8VG01_9HYPO</name>
<proteinExistence type="predicted"/>
<accession>A0A9Q8VG01</accession>
<evidence type="ECO:0000313" key="2">
    <source>
        <dbReference type="Proteomes" id="UP000829364"/>
    </source>
</evidence>
<dbReference type="OrthoDB" id="5290015at2759"/>
<dbReference type="AlphaFoldDB" id="A0A9Q8VG01"/>
<organism evidence="1 2">
    <name type="scientific">Purpureocillium takamizusanense</name>
    <dbReference type="NCBI Taxonomy" id="2060973"/>
    <lineage>
        <taxon>Eukaryota</taxon>
        <taxon>Fungi</taxon>
        <taxon>Dikarya</taxon>
        <taxon>Ascomycota</taxon>
        <taxon>Pezizomycotina</taxon>
        <taxon>Sordariomycetes</taxon>
        <taxon>Hypocreomycetidae</taxon>
        <taxon>Hypocreales</taxon>
        <taxon>Ophiocordycipitaceae</taxon>
        <taxon>Purpureocillium</taxon>
    </lineage>
</organism>